<dbReference type="AlphaFoldDB" id="A0A172TCE3"/>
<keyword evidence="3" id="KW-1185">Reference proteome</keyword>
<organism evidence="2 3">
    <name type="scientific">Deinococcus puniceus</name>
    <dbReference type="NCBI Taxonomy" id="1182568"/>
    <lineage>
        <taxon>Bacteria</taxon>
        <taxon>Thermotogati</taxon>
        <taxon>Deinococcota</taxon>
        <taxon>Deinococci</taxon>
        <taxon>Deinococcales</taxon>
        <taxon>Deinococcaceae</taxon>
        <taxon>Deinococcus</taxon>
    </lineage>
</organism>
<proteinExistence type="predicted"/>
<protein>
    <submittedName>
        <fullName evidence="2">Uncharacterized protein</fullName>
    </submittedName>
</protein>
<feature type="compositionally biased region" description="Basic residues" evidence="1">
    <location>
        <begin position="43"/>
        <end position="62"/>
    </location>
</feature>
<dbReference type="EMBL" id="CP011387">
    <property type="protein sequence ID" value="ANE44725.1"/>
    <property type="molecule type" value="Genomic_DNA"/>
</dbReference>
<sequence>MLSLPAAKPLTPARRPQPAIPRQPLTRRTTAASQTTQWPVFRPGHKLQQAHRPPHRKPRQARGARPFP</sequence>
<evidence type="ECO:0000256" key="1">
    <source>
        <dbReference type="SAM" id="MobiDB-lite"/>
    </source>
</evidence>
<evidence type="ECO:0000313" key="2">
    <source>
        <dbReference type="EMBL" id="ANE44725.1"/>
    </source>
</evidence>
<dbReference type="KEGG" id="dpu:SU48_03005"/>
<reference evidence="2 3" key="1">
    <citation type="submission" date="2015-01" db="EMBL/GenBank/DDBJ databases">
        <title>Deinococcus puniceus/DY1/ whole genome sequencing.</title>
        <authorList>
            <person name="Kim M.K."/>
            <person name="Srinivasan S."/>
            <person name="Lee J.-J."/>
        </authorList>
    </citation>
    <scope>NUCLEOTIDE SEQUENCE [LARGE SCALE GENOMIC DNA]</scope>
    <source>
        <strain evidence="2 3">DY1</strain>
    </source>
</reference>
<gene>
    <name evidence="2" type="ORF">SU48_03005</name>
</gene>
<feature type="compositionally biased region" description="Low complexity" evidence="1">
    <location>
        <begin position="12"/>
        <end position="37"/>
    </location>
</feature>
<evidence type="ECO:0000313" key="3">
    <source>
        <dbReference type="Proteomes" id="UP000077363"/>
    </source>
</evidence>
<accession>A0A172TCE3</accession>
<feature type="region of interest" description="Disordered" evidence="1">
    <location>
        <begin position="1"/>
        <end position="68"/>
    </location>
</feature>
<dbReference type="Proteomes" id="UP000077363">
    <property type="component" value="Chromosome"/>
</dbReference>
<name>A0A172TCE3_9DEIO</name>